<keyword evidence="3" id="KW-1185">Reference proteome</keyword>
<feature type="region of interest" description="Disordered" evidence="1">
    <location>
        <begin position="90"/>
        <end position="113"/>
    </location>
</feature>
<evidence type="ECO:0000256" key="1">
    <source>
        <dbReference type="SAM" id="MobiDB-lite"/>
    </source>
</evidence>
<protein>
    <submittedName>
        <fullName evidence="2">Uncharacterized protein</fullName>
    </submittedName>
</protein>
<accession>A0ABR2SHJ0</accession>
<dbReference type="EMBL" id="JBBPBN010000015">
    <property type="protein sequence ID" value="KAK9024702.1"/>
    <property type="molecule type" value="Genomic_DNA"/>
</dbReference>
<reference evidence="2 3" key="1">
    <citation type="journal article" date="2024" name="G3 (Bethesda)">
        <title>Genome assembly of Hibiscus sabdariffa L. provides insights into metabolisms of medicinal natural products.</title>
        <authorList>
            <person name="Kim T."/>
        </authorList>
    </citation>
    <scope>NUCLEOTIDE SEQUENCE [LARGE SCALE GENOMIC DNA]</scope>
    <source>
        <strain evidence="2">TK-2024</strain>
        <tissue evidence="2">Old leaves</tissue>
    </source>
</reference>
<proteinExistence type="predicted"/>
<evidence type="ECO:0000313" key="2">
    <source>
        <dbReference type="EMBL" id="KAK9024702.1"/>
    </source>
</evidence>
<organism evidence="2 3">
    <name type="scientific">Hibiscus sabdariffa</name>
    <name type="common">roselle</name>
    <dbReference type="NCBI Taxonomy" id="183260"/>
    <lineage>
        <taxon>Eukaryota</taxon>
        <taxon>Viridiplantae</taxon>
        <taxon>Streptophyta</taxon>
        <taxon>Embryophyta</taxon>
        <taxon>Tracheophyta</taxon>
        <taxon>Spermatophyta</taxon>
        <taxon>Magnoliopsida</taxon>
        <taxon>eudicotyledons</taxon>
        <taxon>Gunneridae</taxon>
        <taxon>Pentapetalae</taxon>
        <taxon>rosids</taxon>
        <taxon>malvids</taxon>
        <taxon>Malvales</taxon>
        <taxon>Malvaceae</taxon>
        <taxon>Malvoideae</taxon>
        <taxon>Hibiscus</taxon>
    </lineage>
</organism>
<sequence length="113" mass="13266">MRWPEDLSPFQASDFEFNTEYYTWFLENGKPFLVSVEAENKWREDPRCQQTNQYVLVLAVGHLRGIRWKTPPIHVSNNLWEQPPFSNVSEQPPLYGGMSSSQHAYTDDRGYIP</sequence>
<comment type="caution">
    <text evidence="2">The sequence shown here is derived from an EMBL/GenBank/DDBJ whole genome shotgun (WGS) entry which is preliminary data.</text>
</comment>
<evidence type="ECO:0000313" key="3">
    <source>
        <dbReference type="Proteomes" id="UP001396334"/>
    </source>
</evidence>
<gene>
    <name evidence="2" type="ORF">V6N11_004860</name>
</gene>
<name>A0ABR2SHJ0_9ROSI</name>
<dbReference type="Proteomes" id="UP001396334">
    <property type="component" value="Unassembled WGS sequence"/>
</dbReference>